<evidence type="ECO:0000256" key="2">
    <source>
        <dbReference type="ARBA" id="ARBA00022729"/>
    </source>
</evidence>
<evidence type="ECO:0000256" key="1">
    <source>
        <dbReference type="ARBA" id="ARBA00004613"/>
    </source>
</evidence>
<protein>
    <recommendedName>
        <fullName evidence="4">NodB homology domain-containing protein</fullName>
    </recommendedName>
</protein>
<reference evidence="5" key="1">
    <citation type="submission" date="2018-12" db="EMBL/GenBank/DDBJ databases">
        <title>Novel natural products biosynthetic potential of the class Ktedonobacteria.</title>
        <authorList>
            <person name="Zheng Y."/>
            <person name="Saitou A."/>
            <person name="Wang C.M."/>
            <person name="Toyoda A."/>
            <person name="Minakuchi Y."/>
            <person name="Sekiguchi Y."/>
            <person name="Ueda K."/>
            <person name="Takano H."/>
            <person name="Sakai Y."/>
            <person name="Yokota A."/>
            <person name="Yabe S."/>
        </authorList>
    </citation>
    <scope>NUCLEOTIDE SEQUENCE</scope>
    <source>
        <strain evidence="5">COM3</strain>
    </source>
</reference>
<dbReference type="InterPro" id="IPR002509">
    <property type="entry name" value="NODB_dom"/>
</dbReference>
<sequence>MSLRERARLLVAGGLYYSGLIALARFRKRRQLIILNYHRAAGKNLRHQMRYLSRHYRVLHLEEALEELYTYKPVTDRRPPIVLTFDDGYLDNYTCALKLARQFQIPITVFLIPGYTESGRYFWWLAGDYLARHTKVEKVTLGGKTYQLAQAGERAALARAIDQQVREATSVAERETFLKQIQQELEVRLPVRSREGTTEPALPITWDEAREMERTGLVSFGAHTMWHPVLSRLSDPAELQYEVTESRRVLEEKLGHPVRTFAYPIGKDEHFGEAGMKAVRKAGFSWAVTTVEEVNTPNSDPLLLARLPGDLEQPWLILAAELVGLLGIVSRIKKRLKHGNTSR</sequence>
<feature type="domain" description="NodB homology" evidence="4">
    <location>
        <begin position="79"/>
        <end position="343"/>
    </location>
</feature>
<keyword evidence="3" id="KW-0812">Transmembrane</keyword>
<accession>A0A455SNW9</accession>
<dbReference type="InterPro" id="IPR011330">
    <property type="entry name" value="Glyco_hydro/deAcase_b/a-brl"/>
</dbReference>
<dbReference type="GO" id="GO:0005975">
    <property type="term" value="P:carbohydrate metabolic process"/>
    <property type="evidence" value="ECO:0007669"/>
    <property type="project" value="InterPro"/>
</dbReference>
<dbReference type="CDD" id="cd10918">
    <property type="entry name" value="CE4_NodB_like_5s_6s"/>
    <property type="match status" value="1"/>
</dbReference>
<keyword evidence="2" id="KW-0732">Signal</keyword>
<keyword evidence="3" id="KW-1133">Transmembrane helix</keyword>
<gene>
    <name evidence="5" type="ORF">KTC_33630</name>
</gene>
<dbReference type="InterPro" id="IPR051398">
    <property type="entry name" value="Polysacch_Deacetylase"/>
</dbReference>
<evidence type="ECO:0000313" key="5">
    <source>
        <dbReference type="EMBL" id="BBH88612.1"/>
    </source>
</evidence>
<evidence type="ECO:0000256" key="3">
    <source>
        <dbReference type="SAM" id="Phobius"/>
    </source>
</evidence>
<organism evidence="5">
    <name type="scientific">Thermosporothrix sp. COM3</name>
    <dbReference type="NCBI Taxonomy" id="2490863"/>
    <lineage>
        <taxon>Bacteria</taxon>
        <taxon>Bacillati</taxon>
        <taxon>Chloroflexota</taxon>
        <taxon>Ktedonobacteria</taxon>
        <taxon>Ktedonobacterales</taxon>
        <taxon>Thermosporotrichaceae</taxon>
        <taxon>Thermosporothrix</taxon>
    </lineage>
</organism>
<dbReference type="PROSITE" id="PS51677">
    <property type="entry name" value="NODB"/>
    <property type="match status" value="1"/>
</dbReference>
<proteinExistence type="predicted"/>
<dbReference type="SUPFAM" id="SSF88713">
    <property type="entry name" value="Glycoside hydrolase/deacetylase"/>
    <property type="match status" value="1"/>
</dbReference>
<comment type="subcellular location">
    <subcellularLocation>
        <location evidence="1">Secreted</location>
    </subcellularLocation>
</comment>
<dbReference type="GO" id="GO:0005576">
    <property type="term" value="C:extracellular region"/>
    <property type="evidence" value="ECO:0007669"/>
    <property type="project" value="UniProtKB-SubCell"/>
</dbReference>
<dbReference type="AlphaFoldDB" id="A0A455SNW9"/>
<dbReference type="PANTHER" id="PTHR34216:SF3">
    <property type="entry name" value="POLY-BETA-1,6-N-ACETYL-D-GLUCOSAMINE N-DEACETYLASE"/>
    <property type="match status" value="1"/>
</dbReference>
<name>A0A455SNW9_9CHLR</name>
<dbReference type="Gene3D" id="3.20.20.370">
    <property type="entry name" value="Glycoside hydrolase/deacetylase"/>
    <property type="match status" value="1"/>
</dbReference>
<dbReference type="EMBL" id="AP019376">
    <property type="protein sequence ID" value="BBH88612.1"/>
    <property type="molecule type" value="Genomic_DNA"/>
</dbReference>
<evidence type="ECO:0000259" key="4">
    <source>
        <dbReference type="PROSITE" id="PS51677"/>
    </source>
</evidence>
<feature type="transmembrane region" description="Helical" evidence="3">
    <location>
        <begin position="7"/>
        <end position="26"/>
    </location>
</feature>
<dbReference type="Pfam" id="PF01522">
    <property type="entry name" value="Polysacc_deac_1"/>
    <property type="match status" value="1"/>
</dbReference>
<dbReference type="GO" id="GO:0016810">
    <property type="term" value="F:hydrolase activity, acting on carbon-nitrogen (but not peptide) bonds"/>
    <property type="evidence" value="ECO:0007669"/>
    <property type="project" value="InterPro"/>
</dbReference>
<dbReference type="PANTHER" id="PTHR34216">
    <property type="match status" value="1"/>
</dbReference>
<keyword evidence="3" id="KW-0472">Membrane</keyword>